<dbReference type="AlphaFoldDB" id="A0A328VEH2"/>
<keyword evidence="2" id="KW-1185">Reference proteome</keyword>
<accession>A0A328VEH2</accession>
<organism evidence="1 2">
    <name type="scientific">Thermogemmatispora tikiterensis</name>
    <dbReference type="NCBI Taxonomy" id="1825093"/>
    <lineage>
        <taxon>Bacteria</taxon>
        <taxon>Bacillati</taxon>
        <taxon>Chloroflexota</taxon>
        <taxon>Ktedonobacteria</taxon>
        <taxon>Thermogemmatisporales</taxon>
        <taxon>Thermogemmatisporaceae</taxon>
        <taxon>Thermogemmatispora</taxon>
    </lineage>
</organism>
<protein>
    <submittedName>
        <fullName evidence="1">Uncharacterized protein</fullName>
    </submittedName>
</protein>
<comment type="caution">
    <text evidence="1">The sequence shown here is derived from an EMBL/GenBank/DDBJ whole genome shotgun (WGS) entry which is preliminary data.</text>
</comment>
<dbReference type="Proteomes" id="UP000248706">
    <property type="component" value="Unassembled WGS sequence"/>
</dbReference>
<reference evidence="1 2" key="1">
    <citation type="submission" date="2016-08" db="EMBL/GenBank/DDBJ databases">
        <title>Analysis of Carbohydrate Active Enzymes in Thermogemmatispora T81 Reveals Carbohydrate Degradation Ability.</title>
        <authorList>
            <person name="Tomazini A."/>
            <person name="Lal S."/>
            <person name="Stott M."/>
            <person name="Henrissat B."/>
            <person name="Polikarpov I."/>
            <person name="Sparling R."/>
            <person name="Levin D.B."/>
        </authorList>
    </citation>
    <scope>NUCLEOTIDE SEQUENCE [LARGE SCALE GENOMIC DNA]</scope>
    <source>
        <strain evidence="1 2">T81</strain>
    </source>
</reference>
<sequence>MTISLLEQLLNSITIAPNHILRGKLVARGVVERMQQRSLTIRDLLSECSPKAMCSICKIAISSIGPKIFQQRATAQATARSS</sequence>
<dbReference type="EMBL" id="MCIF01000002">
    <property type="protein sequence ID" value="RAQ93933.1"/>
    <property type="molecule type" value="Genomic_DNA"/>
</dbReference>
<evidence type="ECO:0000313" key="1">
    <source>
        <dbReference type="EMBL" id="RAQ93933.1"/>
    </source>
</evidence>
<proteinExistence type="predicted"/>
<name>A0A328VEH2_9CHLR</name>
<gene>
    <name evidence="1" type="ORF">A4R35_00210</name>
</gene>
<evidence type="ECO:0000313" key="2">
    <source>
        <dbReference type="Proteomes" id="UP000248706"/>
    </source>
</evidence>